<dbReference type="EMBL" id="CP067134">
    <property type="protein sequence ID" value="WCR10506.1"/>
    <property type="molecule type" value="Genomic_DNA"/>
</dbReference>
<reference evidence="1 2" key="1">
    <citation type="submission" date="2021-01" db="EMBL/GenBank/DDBJ databases">
        <title>Biogeographic distribution of Paracoccus.</title>
        <authorList>
            <person name="Hollensteiner J."/>
            <person name="Leineberger J."/>
            <person name="Brinkhoff T."/>
            <person name="Daniel R."/>
        </authorList>
    </citation>
    <scope>NUCLEOTIDE SEQUENCE [LARGE SCALE GENOMIC DNA]</scope>
    <source>
        <strain evidence="1 2">LMG25392</strain>
    </source>
</reference>
<dbReference type="InterPro" id="IPR014519">
    <property type="entry name" value="UCP024492"/>
</dbReference>
<gene>
    <name evidence="1" type="ORF">JHW45_15835</name>
</gene>
<dbReference type="InterPro" id="IPR007438">
    <property type="entry name" value="DUF488"/>
</dbReference>
<evidence type="ECO:0000313" key="2">
    <source>
        <dbReference type="Proteomes" id="UP001218412"/>
    </source>
</evidence>
<dbReference type="PANTHER" id="PTHR39337">
    <property type="entry name" value="BLR5642 PROTEIN"/>
    <property type="match status" value="1"/>
</dbReference>
<dbReference type="Proteomes" id="UP001218412">
    <property type="component" value="Chromosome"/>
</dbReference>
<keyword evidence="2" id="KW-1185">Reference proteome</keyword>
<protein>
    <submittedName>
        <fullName evidence="1">DUF488 domain-containing protein</fullName>
    </submittedName>
</protein>
<sequence length="185" mass="20492">MPAQFTTIGHSNRSLDEVVGMLTGAGVGLLVDVRAFPRSRTNPQFNIDTLPDDLARAGIDYRHCPDLGGRRTVQHDVDDALNATWRNRSFHNYADYALGEGFASAFDALTRWVEAQRVCLMCSEAVWWRCHRRIIVDYLLLNGHPVDHLMGPGQIVPAKPTPSARRTDAGKVIYPPEDAAQDAAP</sequence>
<dbReference type="Pfam" id="PF04343">
    <property type="entry name" value="DUF488"/>
    <property type="match status" value="1"/>
</dbReference>
<organism evidence="1 2">
    <name type="scientific">Paracoccus stylophorae</name>
    <dbReference type="NCBI Taxonomy" id="659350"/>
    <lineage>
        <taxon>Bacteria</taxon>
        <taxon>Pseudomonadati</taxon>
        <taxon>Pseudomonadota</taxon>
        <taxon>Alphaproteobacteria</taxon>
        <taxon>Rhodobacterales</taxon>
        <taxon>Paracoccaceae</taxon>
        <taxon>Paracoccus</taxon>
    </lineage>
</organism>
<evidence type="ECO:0000313" key="1">
    <source>
        <dbReference type="EMBL" id="WCR10506.1"/>
    </source>
</evidence>
<name>A0ABY7SWC2_9RHOB</name>
<dbReference type="PANTHER" id="PTHR39337:SF1">
    <property type="entry name" value="BLR5642 PROTEIN"/>
    <property type="match status" value="1"/>
</dbReference>
<proteinExistence type="predicted"/>
<dbReference type="RefSeq" id="WP_272858561.1">
    <property type="nucleotide sequence ID" value="NZ_CP067134.1"/>
</dbReference>
<dbReference type="PIRSF" id="PIRSF024492">
    <property type="entry name" value="UCP024492"/>
    <property type="match status" value="1"/>
</dbReference>
<accession>A0ABY7SWC2</accession>